<evidence type="ECO:0000256" key="1">
    <source>
        <dbReference type="ARBA" id="ARBA00004141"/>
    </source>
</evidence>
<feature type="transmembrane region" description="Helical" evidence="7">
    <location>
        <begin position="83"/>
        <end position="101"/>
    </location>
</feature>
<evidence type="ECO:0000256" key="7">
    <source>
        <dbReference type="HAMAP-Rule" id="MF_01207"/>
    </source>
</evidence>
<sequence>MSLSDRINAGLRRVPTWPLYAMGALPPFWYFYLGLTGGLGAEPISALEHRLGLLGLQFLLLGLAVTPLRRFAGINLIRFRRMIGLLAFYYICMHLLTWLVLDIRDPARIWADIVKRPYITVGMVGFLALVPLAATSNNASVRKLGKRWRQLHWLVYPAVVLGAVHFVMLRKGWQIEPLVYLAAFVILIVLRLIPRPPVVRRSARA</sequence>
<feature type="transmembrane region" description="Helical" evidence="7">
    <location>
        <begin position="175"/>
        <end position="194"/>
    </location>
</feature>
<name>A0ABQ1QA22_9RHOB</name>
<evidence type="ECO:0000259" key="8">
    <source>
        <dbReference type="Pfam" id="PF01794"/>
    </source>
</evidence>
<comment type="caution">
    <text evidence="9">The sequence shown here is derived from an EMBL/GenBank/DDBJ whole genome shotgun (WGS) entry which is preliminary data.</text>
</comment>
<keyword evidence="3 7" id="KW-0812">Transmembrane</keyword>
<keyword evidence="2 7" id="KW-0813">Transport</keyword>
<feature type="domain" description="Ferric oxidoreductase" evidence="8">
    <location>
        <begin position="52"/>
        <end position="162"/>
    </location>
</feature>
<accession>A0ABQ1QA22</accession>
<feature type="transmembrane region" description="Helical" evidence="7">
    <location>
        <begin position="121"/>
        <end position="139"/>
    </location>
</feature>
<keyword evidence="10" id="KW-1185">Reference proteome</keyword>
<dbReference type="PANTHER" id="PTHR36964:SF1">
    <property type="entry name" value="PROTEIN-METHIONINE-SULFOXIDE REDUCTASE HEME-BINDING SUBUNIT MSRQ"/>
    <property type="match status" value="1"/>
</dbReference>
<evidence type="ECO:0000256" key="3">
    <source>
        <dbReference type="ARBA" id="ARBA00022692"/>
    </source>
</evidence>
<comment type="cofactor">
    <cofactor evidence="7">
        <name>FMN</name>
        <dbReference type="ChEBI" id="CHEBI:58210"/>
    </cofactor>
    <text evidence="7">Binds 1 FMN per subunit.</text>
</comment>
<evidence type="ECO:0000313" key="10">
    <source>
        <dbReference type="Proteomes" id="UP000617355"/>
    </source>
</evidence>
<organism evidence="9 10">
    <name type="scientific">Sinisalibacter lacisalsi</name>
    <dbReference type="NCBI Taxonomy" id="1526570"/>
    <lineage>
        <taxon>Bacteria</taxon>
        <taxon>Pseudomonadati</taxon>
        <taxon>Pseudomonadota</taxon>
        <taxon>Alphaproteobacteria</taxon>
        <taxon>Rhodobacterales</taxon>
        <taxon>Roseobacteraceae</taxon>
        <taxon>Sinisalibacter</taxon>
    </lineage>
</organism>
<keyword evidence="7" id="KW-1003">Cell membrane</keyword>
<feature type="transmembrane region" description="Helical" evidence="7">
    <location>
        <begin position="20"/>
        <end position="39"/>
    </location>
</feature>
<keyword evidence="7" id="KW-0349">Heme</keyword>
<evidence type="ECO:0000256" key="6">
    <source>
        <dbReference type="ARBA" id="ARBA00023136"/>
    </source>
</evidence>
<feature type="transmembrane region" description="Helical" evidence="7">
    <location>
        <begin position="151"/>
        <end position="169"/>
    </location>
</feature>
<dbReference type="HAMAP" id="MF_01207">
    <property type="entry name" value="MsrQ"/>
    <property type="match status" value="1"/>
</dbReference>
<keyword evidence="6 7" id="KW-0472">Membrane</keyword>
<evidence type="ECO:0000256" key="4">
    <source>
        <dbReference type="ARBA" id="ARBA00022989"/>
    </source>
</evidence>
<evidence type="ECO:0000313" key="9">
    <source>
        <dbReference type="EMBL" id="GGD19580.1"/>
    </source>
</evidence>
<reference evidence="10" key="1">
    <citation type="journal article" date="2019" name="Int. J. Syst. Evol. Microbiol.">
        <title>The Global Catalogue of Microorganisms (GCM) 10K type strain sequencing project: providing services to taxonomists for standard genome sequencing and annotation.</title>
        <authorList>
            <consortium name="The Broad Institute Genomics Platform"/>
            <consortium name="The Broad Institute Genome Sequencing Center for Infectious Disease"/>
            <person name="Wu L."/>
            <person name="Ma J."/>
        </authorList>
    </citation>
    <scope>NUCLEOTIDE SEQUENCE [LARGE SCALE GENOMIC DNA]</scope>
    <source>
        <strain evidence="10">CGMCC 1.12922</strain>
    </source>
</reference>
<comment type="subcellular location">
    <subcellularLocation>
        <location evidence="7">Cell membrane</location>
        <topology evidence="7">Multi-pass membrane protein</topology>
    </subcellularLocation>
    <subcellularLocation>
        <location evidence="1">Membrane</location>
        <topology evidence="1">Multi-pass membrane protein</topology>
    </subcellularLocation>
</comment>
<feature type="transmembrane region" description="Helical" evidence="7">
    <location>
        <begin position="51"/>
        <end position="71"/>
    </location>
</feature>
<evidence type="ECO:0000256" key="2">
    <source>
        <dbReference type="ARBA" id="ARBA00022448"/>
    </source>
</evidence>
<comment type="similarity">
    <text evidence="7">Belongs to the MsrQ family.</text>
</comment>
<dbReference type="PANTHER" id="PTHR36964">
    <property type="entry name" value="PROTEIN-METHIONINE-SULFOXIDE REDUCTASE HEME-BINDING SUBUNIT MSRQ"/>
    <property type="match status" value="1"/>
</dbReference>
<protein>
    <recommendedName>
        <fullName evidence="7">Protein-methionine-sulfoxide reductase heme-binding subunit MsrQ</fullName>
    </recommendedName>
    <alternativeName>
        <fullName evidence="7">Flavocytochrome MsrQ</fullName>
    </alternativeName>
</protein>
<keyword evidence="7" id="KW-0479">Metal-binding</keyword>
<dbReference type="InterPro" id="IPR022837">
    <property type="entry name" value="MsrQ-like"/>
</dbReference>
<keyword evidence="7" id="KW-0285">Flavoprotein</keyword>
<keyword evidence="4 7" id="KW-1133">Transmembrane helix</keyword>
<keyword evidence="5 7" id="KW-0408">Iron</keyword>
<comment type="subunit">
    <text evidence="7">Heterodimer of a catalytic subunit (MsrP) and a heme-binding subunit (MsrQ).</text>
</comment>
<gene>
    <name evidence="7 9" type="primary">msrQ</name>
    <name evidence="9" type="ORF">GCM10011358_00210</name>
</gene>
<dbReference type="NCBIfam" id="NF003833">
    <property type="entry name" value="PRK05419.1-5"/>
    <property type="match status" value="1"/>
</dbReference>
<comment type="cofactor">
    <cofactor evidence="7">
        <name>heme b</name>
        <dbReference type="ChEBI" id="CHEBI:60344"/>
    </cofactor>
    <text evidence="7">Binds 1 heme b (iron(II)-protoporphyrin IX) group per subunit.</text>
</comment>
<dbReference type="Pfam" id="PF01794">
    <property type="entry name" value="Ferric_reduct"/>
    <property type="match status" value="1"/>
</dbReference>
<dbReference type="Proteomes" id="UP000617355">
    <property type="component" value="Unassembled WGS sequence"/>
</dbReference>
<dbReference type="RefSeq" id="WP_188525578.1">
    <property type="nucleotide sequence ID" value="NZ_BMGI01000001.1"/>
</dbReference>
<keyword evidence="7" id="KW-0249">Electron transport</keyword>
<proteinExistence type="inferred from homology"/>
<evidence type="ECO:0000256" key="5">
    <source>
        <dbReference type="ARBA" id="ARBA00023004"/>
    </source>
</evidence>
<keyword evidence="7" id="KW-0288">FMN</keyword>
<comment type="function">
    <text evidence="7">Part of the MsrPQ system that repairs oxidized periplasmic proteins containing methionine sulfoxide residues (Met-O), using respiratory chain electrons. Thus protects these proteins from oxidative-stress damage caused by reactive species of oxygen and chlorine generated by the host defense mechanisms. MsrPQ is essential for the maintenance of envelope integrity under bleach stress, rescuing a wide series of structurally unrelated periplasmic proteins from methionine oxidation. MsrQ provides electrons for reduction to the reductase catalytic subunit MsrP, using the quinone pool of the respiratory chain.</text>
</comment>
<dbReference type="InterPro" id="IPR013130">
    <property type="entry name" value="Fe3_Rdtase_TM_dom"/>
</dbReference>
<dbReference type="EMBL" id="BMGI01000001">
    <property type="protein sequence ID" value="GGD19580.1"/>
    <property type="molecule type" value="Genomic_DNA"/>
</dbReference>